<comment type="caution">
    <text evidence="4">The sequence shown here is derived from an EMBL/GenBank/DDBJ whole genome shotgun (WGS) entry which is preliminary data.</text>
</comment>
<dbReference type="PRINTS" id="PR00625">
    <property type="entry name" value="JDOMAIN"/>
</dbReference>
<dbReference type="AlphaFoldDB" id="A0A023AYV5"/>
<dbReference type="GeneID" id="22915849"/>
<gene>
    <name evidence="4" type="ORF">GNI_170970</name>
</gene>
<dbReference type="eggNOG" id="KOG0714">
    <property type="taxonomic scope" value="Eukaryota"/>
</dbReference>
<keyword evidence="5" id="KW-1185">Reference proteome</keyword>
<dbReference type="PANTHER" id="PTHR24074">
    <property type="entry name" value="CO-CHAPERONE PROTEIN DJLA"/>
    <property type="match status" value="1"/>
</dbReference>
<evidence type="ECO:0000259" key="3">
    <source>
        <dbReference type="PROSITE" id="PS50076"/>
    </source>
</evidence>
<evidence type="ECO:0000256" key="1">
    <source>
        <dbReference type="SAM" id="MobiDB-lite"/>
    </source>
</evidence>
<dbReference type="VEuPathDB" id="CryptoDB:GNI_170970"/>
<organism evidence="4 5">
    <name type="scientific">Gregarina niphandrodes</name>
    <name type="common">Septate eugregarine</name>
    <dbReference type="NCBI Taxonomy" id="110365"/>
    <lineage>
        <taxon>Eukaryota</taxon>
        <taxon>Sar</taxon>
        <taxon>Alveolata</taxon>
        <taxon>Apicomplexa</taxon>
        <taxon>Conoidasida</taxon>
        <taxon>Gregarinasina</taxon>
        <taxon>Eugregarinorida</taxon>
        <taxon>Gregarinidae</taxon>
        <taxon>Gregarina</taxon>
    </lineage>
</organism>
<keyword evidence="2" id="KW-1133">Transmembrane helix</keyword>
<name>A0A023AYV5_GRENI</name>
<dbReference type="InterPro" id="IPR050817">
    <property type="entry name" value="DjlA_DnaK_co-chaperone"/>
</dbReference>
<dbReference type="Gene3D" id="1.10.287.110">
    <property type="entry name" value="DnaJ domain"/>
    <property type="match status" value="1"/>
</dbReference>
<feature type="compositionally biased region" description="Low complexity" evidence="1">
    <location>
        <begin position="706"/>
        <end position="744"/>
    </location>
</feature>
<dbReference type="Proteomes" id="UP000019763">
    <property type="component" value="Unassembled WGS sequence"/>
</dbReference>
<keyword evidence="2" id="KW-0812">Transmembrane</keyword>
<dbReference type="SUPFAM" id="SSF46565">
    <property type="entry name" value="Chaperone J-domain"/>
    <property type="match status" value="1"/>
</dbReference>
<dbReference type="PROSITE" id="PS50076">
    <property type="entry name" value="DNAJ_2"/>
    <property type="match status" value="1"/>
</dbReference>
<feature type="domain" description="J" evidence="3">
    <location>
        <begin position="79"/>
        <end position="145"/>
    </location>
</feature>
<evidence type="ECO:0000313" key="4">
    <source>
        <dbReference type="EMBL" id="EZG43455.1"/>
    </source>
</evidence>
<evidence type="ECO:0000256" key="2">
    <source>
        <dbReference type="SAM" id="Phobius"/>
    </source>
</evidence>
<dbReference type="OrthoDB" id="10250354at2759"/>
<dbReference type="InterPro" id="IPR036869">
    <property type="entry name" value="J_dom_sf"/>
</dbReference>
<keyword evidence="2" id="KW-0472">Membrane</keyword>
<protein>
    <submittedName>
        <fullName evidence="4">DnaJ</fullName>
    </submittedName>
</protein>
<dbReference type="EMBL" id="AFNH02001281">
    <property type="protein sequence ID" value="EZG43455.1"/>
    <property type="molecule type" value="Genomic_DNA"/>
</dbReference>
<dbReference type="InterPro" id="IPR001623">
    <property type="entry name" value="DnaJ_domain"/>
</dbReference>
<feature type="transmembrane region" description="Helical" evidence="2">
    <location>
        <begin position="41"/>
        <end position="59"/>
    </location>
</feature>
<dbReference type="RefSeq" id="XP_011133306.1">
    <property type="nucleotide sequence ID" value="XM_011135004.1"/>
</dbReference>
<feature type="region of interest" description="Disordered" evidence="1">
    <location>
        <begin position="702"/>
        <end position="762"/>
    </location>
</feature>
<dbReference type="SMART" id="SM00271">
    <property type="entry name" value="DnaJ"/>
    <property type="match status" value="1"/>
</dbReference>
<dbReference type="Pfam" id="PF00226">
    <property type="entry name" value="DnaJ"/>
    <property type="match status" value="1"/>
</dbReference>
<evidence type="ECO:0000313" key="5">
    <source>
        <dbReference type="Proteomes" id="UP000019763"/>
    </source>
</evidence>
<proteinExistence type="predicted"/>
<dbReference type="CDD" id="cd06257">
    <property type="entry name" value="DnaJ"/>
    <property type="match status" value="1"/>
</dbReference>
<reference evidence="4" key="1">
    <citation type="submission" date="2013-12" db="EMBL/GenBank/DDBJ databases">
        <authorList>
            <person name="Omoto C.K."/>
            <person name="Sibley D."/>
            <person name="Venepally P."/>
            <person name="Hadjithomas M."/>
            <person name="Karamycheva S."/>
            <person name="Brunk B."/>
            <person name="Roos D."/>
            <person name="Caler E."/>
            <person name="Lorenzi H."/>
        </authorList>
    </citation>
    <scope>NUCLEOTIDE SEQUENCE</scope>
</reference>
<accession>A0A023AYV5</accession>
<feature type="region of interest" description="Disordered" evidence="1">
    <location>
        <begin position="1"/>
        <end position="34"/>
    </location>
</feature>
<sequence>MEEQLTKRQQKLLTKLSKAEESSGRRPYTPPDKEKPVNKLALLKHLVIVLLVAAGLLWLKSGESWYDELVSTTTNLDFDPYKVLDVPRNAPASTIKKRYRELSLIWHPDRRESCDEECHVFFDRITEAHKILSSPQKRQLYDTTAKVLEKTGSMFTSDMHPFEYVYSPEVWDNIVKPSVEGKQLGMVNHISGVWVVFVAPPSSLTSHILPIWSDLAAKYYGRISFLRIDASDPSYESRMPFRIRMQPAFFMLSPVDAPLFYSDLSKFSPASFVEWVNTNMPSPFTRWQGTDEALAEYLLNGRNEENKIPVAVISNKLPGTVLKAAAIKTESTLEWIQPPSSRFMDYMGENVQQNVARIKEGAALVTRLNDTGYVKIIASKAYKLDGASYGAITKENMDETTAGKYLKLMTGLSKRIIAGNAVTGYRENYRYLCGSADKTTYCYVKKNQHKFEPQFSLLQKELAAKNETIQRVYLPPKHRASQMSGLLDGVSGCSGVLLQLQQEKIACVQEDGTIGEWQDTGDTSRYFPRLRKTNWEIACRWALTHPLMSAMIVSFPVMTYQLIMYFINRKRANNKANIMHGDSHGAQPLIPPVGLPDLGQPDRSWRPSPVHITDVHDTDVNTLNFSHSLRDSEDAKTSPVPSDIETETVITEASVSIHQATAGSVGILSHGYITHERTSTKPHPPPSATELLITEPATGFVGQIPSTTEISSTEASSTEPLSTETARTETALTETALGETSTSALADEQTHSTASLSGEDRLERAYNSSVPYYGGELPSAYFDGQTSSTSTTTSPPRVYAPLMMYNLDDMLQKPAPPLSPYVRKPQETVIYCYPFADGEIMTKCKQGVETMEATGVYIPMMNEVQTKKSERYYEYIERVRAHRLPGGRNPTVYGVAYDNPNWELIIDILNSHAKLFDGIMLEWVGAKACIWNINKPARQQIDTILEKAGPISYFFRQQDCDQYLLKRAGTNGAFFNPNSEVDVMDLNVTKGKFPVFLKPVFPCFQGEEGPCYQAFRDYPEESCSDRQKYSFSPFEPLGGLMMYLRNETCHGLNDHDLYSVI</sequence>